<evidence type="ECO:0000313" key="2">
    <source>
        <dbReference type="Proteomes" id="UP000605846"/>
    </source>
</evidence>
<dbReference type="AlphaFoldDB" id="A0A8H7BLC5"/>
<sequence>MTLRILKSQDPHVSDILKTVYTIPDTHPSTALPRPHPLYLRIRSPNFGSAVINAPSLSAKRKAEALGEESNGLENAEGYINPLQLFNEQFPEDDHAIHQQSELLILKNNKCFTIRTPSRMLDSPHKPKIQKVDLQSIKEYVIMATSGTRSENVDSVLNEYDRYLEQQAKNKSLHLLPGIMEFITQLLSFEFKDFPETIWTTQLKDGTEESSMFAKIIKYTLTDFHCHCLAPSTVSTHERTAFVDLIVPSFRALAKVTGLVEFYWCEKELISSKFVHLKDSDYNVKNITTKNIDGLGTARLGRTKMEEVLIESSSGISQENVPHTLDDTIKLLECSTKSLLSEASVRKEASFESFKKMKVYCLHHVEVRSAVVPTRWNERILWVKYFEMLATLMIGLREMDALRKRMDLEAAGLLEYEGLSIRAALP</sequence>
<organism evidence="1 2">
    <name type="scientific">Apophysomyces ossiformis</name>
    <dbReference type="NCBI Taxonomy" id="679940"/>
    <lineage>
        <taxon>Eukaryota</taxon>
        <taxon>Fungi</taxon>
        <taxon>Fungi incertae sedis</taxon>
        <taxon>Mucoromycota</taxon>
        <taxon>Mucoromycotina</taxon>
        <taxon>Mucoromycetes</taxon>
        <taxon>Mucorales</taxon>
        <taxon>Mucorineae</taxon>
        <taxon>Mucoraceae</taxon>
        <taxon>Apophysomyces</taxon>
    </lineage>
</organism>
<evidence type="ECO:0000313" key="1">
    <source>
        <dbReference type="EMBL" id="KAF7725451.1"/>
    </source>
</evidence>
<accession>A0A8H7BLC5</accession>
<keyword evidence="2" id="KW-1185">Reference proteome</keyword>
<dbReference type="Proteomes" id="UP000605846">
    <property type="component" value="Unassembled WGS sequence"/>
</dbReference>
<name>A0A8H7BLC5_9FUNG</name>
<gene>
    <name evidence="1" type="ORF">EC973_009625</name>
</gene>
<dbReference type="EMBL" id="JABAYA010000097">
    <property type="protein sequence ID" value="KAF7725451.1"/>
    <property type="molecule type" value="Genomic_DNA"/>
</dbReference>
<comment type="caution">
    <text evidence="1">The sequence shown here is derived from an EMBL/GenBank/DDBJ whole genome shotgun (WGS) entry which is preliminary data.</text>
</comment>
<proteinExistence type="predicted"/>
<protein>
    <submittedName>
        <fullName evidence="1">Uncharacterized protein</fullName>
    </submittedName>
</protein>
<dbReference type="OrthoDB" id="2289105at2759"/>
<reference evidence="1" key="1">
    <citation type="submission" date="2020-01" db="EMBL/GenBank/DDBJ databases">
        <title>Genome Sequencing of Three Apophysomyces-Like Fungal Strains Confirms a Novel Fungal Genus in the Mucoromycota with divergent Burkholderia-like Endosymbiotic Bacteria.</title>
        <authorList>
            <person name="Stajich J.E."/>
            <person name="Macias A.M."/>
            <person name="Carter-House D."/>
            <person name="Lovett B."/>
            <person name="Kasson L.R."/>
            <person name="Berry K."/>
            <person name="Grigoriev I."/>
            <person name="Chang Y."/>
            <person name="Spatafora J."/>
            <person name="Kasson M.T."/>
        </authorList>
    </citation>
    <scope>NUCLEOTIDE SEQUENCE</scope>
    <source>
        <strain evidence="1">NRRL A-21654</strain>
    </source>
</reference>